<protein>
    <submittedName>
        <fullName evidence="2">Uncharacterized protein</fullName>
    </submittedName>
</protein>
<dbReference type="EnsemblMetazoa" id="XM_008185181.2">
    <property type="protein sequence ID" value="XP_008183403.2"/>
    <property type="gene ID" value="LOC100572182"/>
</dbReference>
<feature type="chain" id="PRO_5035834452" evidence="1">
    <location>
        <begin position="20"/>
        <end position="193"/>
    </location>
</feature>
<dbReference type="RefSeq" id="XP_008183403.2">
    <property type="nucleotide sequence ID" value="XM_008185181.2"/>
</dbReference>
<feature type="signal peptide" evidence="1">
    <location>
        <begin position="1"/>
        <end position="19"/>
    </location>
</feature>
<name>A0A8R2B688_ACYPI</name>
<reference evidence="2" key="2">
    <citation type="submission" date="2022-06" db="UniProtKB">
        <authorList>
            <consortium name="EnsemblMetazoa"/>
        </authorList>
    </citation>
    <scope>IDENTIFICATION</scope>
</reference>
<proteinExistence type="predicted"/>
<keyword evidence="1" id="KW-0732">Signal</keyword>
<sequence length="193" mass="21709">MAFTAILFMLLFTAVPILANKYMLPKFGTDKLPLLATTNDLPEEYPAEREEDTHFREWFPDTTINSCPPFGHPDNSYNVTVLGTIAPKIGGCASLVPPKPDILPSSFSSPSFLLPSFSSPSFNLWLGSPKTGGGKCGDKNMDHYIFECRYKFMFFSEERTLEGWNILLYDELWAGHPEFRCAVSILCLRIPIL</sequence>
<evidence type="ECO:0000313" key="3">
    <source>
        <dbReference type="Proteomes" id="UP000007819"/>
    </source>
</evidence>
<dbReference type="AlphaFoldDB" id="A0A8R2B688"/>
<evidence type="ECO:0000313" key="2">
    <source>
        <dbReference type="EnsemblMetazoa" id="XP_008183403.2"/>
    </source>
</evidence>
<dbReference type="KEGG" id="api:100572182"/>
<dbReference type="Proteomes" id="UP000007819">
    <property type="component" value="Chromosome X"/>
</dbReference>
<reference evidence="3" key="1">
    <citation type="submission" date="2010-06" db="EMBL/GenBank/DDBJ databases">
        <authorList>
            <person name="Jiang H."/>
            <person name="Abraham K."/>
            <person name="Ali S."/>
            <person name="Alsbrooks S.L."/>
            <person name="Anim B.N."/>
            <person name="Anosike U.S."/>
            <person name="Attaway T."/>
            <person name="Bandaranaike D.P."/>
            <person name="Battles P.K."/>
            <person name="Bell S.N."/>
            <person name="Bell A.V."/>
            <person name="Beltran B."/>
            <person name="Bickham C."/>
            <person name="Bustamante Y."/>
            <person name="Caleb T."/>
            <person name="Canada A."/>
            <person name="Cardenas V."/>
            <person name="Carter K."/>
            <person name="Chacko J."/>
            <person name="Chandrabose M.N."/>
            <person name="Chavez D."/>
            <person name="Chavez A."/>
            <person name="Chen L."/>
            <person name="Chu H.-S."/>
            <person name="Claassen K.J."/>
            <person name="Cockrell R."/>
            <person name="Collins M."/>
            <person name="Cooper J.A."/>
            <person name="Cree A."/>
            <person name="Curry S.M."/>
            <person name="Da Y."/>
            <person name="Dao M.D."/>
            <person name="Das B."/>
            <person name="Davila M.-L."/>
            <person name="Davy-Carroll L."/>
            <person name="Denson S."/>
            <person name="Dinh H."/>
            <person name="Ebong V.E."/>
            <person name="Edwards J.R."/>
            <person name="Egan A."/>
            <person name="El-Daye J."/>
            <person name="Escobedo L."/>
            <person name="Fernandez S."/>
            <person name="Fernando P.R."/>
            <person name="Flagg N."/>
            <person name="Forbes L.D."/>
            <person name="Fowler R.G."/>
            <person name="Fu Q."/>
            <person name="Gabisi R.A."/>
            <person name="Ganer J."/>
            <person name="Garbino Pronczuk A."/>
            <person name="Garcia R.M."/>
            <person name="Garner T."/>
            <person name="Garrett T.E."/>
            <person name="Gonzalez D.A."/>
            <person name="Hamid H."/>
            <person name="Hawkins E.S."/>
            <person name="Hirani K."/>
            <person name="Hogues M.E."/>
            <person name="Hollins B."/>
            <person name="Hsiao C.-H."/>
            <person name="Jabil R."/>
            <person name="James M.L."/>
            <person name="Jhangiani S.N."/>
            <person name="Johnson B."/>
            <person name="Johnson Q."/>
            <person name="Joshi V."/>
            <person name="Kalu J.B."/>
            <person name="Kam C."/>
            <person name="Kashfia A."/>
            <person name="Keebler J."/>
            <person name="Kisamo H."/>
            <person name="Kovar C.L."/>
            <person name="Lago L.A."/>
            <person name="Lai C.-Y."/>
            <person name="Laidlaw J."/>
            <person name="Lara F."/>
            <person name="Le T.-K."/>
            <person name="Lee S.L."/>
            <person name="Legall F.H."/>
            <person name="Lemon S.J."/>
            <person name="Lewis L.R."/>
            <person name="Li B."/>
            <person name="Liu Y."/>
            <person name="Liu Y.-S."/>
            <person name="Lopez J."/>
            <person name="Lozado R.J."/>
            <person name="Lu J."/>
            <person name="Madu R.C."/>
            <person name="Maheshwari M."/>
            <person name="Maheshwari R."/>
            <person name="Malloy K."/>
            <person name="Martinez E."/>
            <person name="Mathew T."/>
            <person name="Mercado I.C."/>
            <person name="Mercado C."/>
            <person name="Meyer B."/>
            <person name="Montgomery K."/>
            <person name="Morgan M.B."/>
            <person name="Munidasa M."/>
            <person name="Nazareth L.V."/>
            <person name="Nelson J."/>
            <person name="Ng B.M."/>
            <person name="Nguyen N.B."/>
            <person name="Nguyen P.Q."/>
            <person name="Nguyen T."/>
            <person name="Obregon M."/>
            <person name="Okwuonu G.O."/>
            <person name="Onwere C.G."/>
            <person name="Orozco G."/>
            <person name="Parra A."/>
            <person name="Patel S."/>
            <person name="Patil S."/>
            <person name="Perez A."/>
            <person name="Perez Y."/>
            <person name="Pham C."/>
            <person name="Primus E.L."/>
            <person name="Pu L.-L."/>
            <person name="Puazo M."/>
            <person name="Qin X."/>
            <person name="Quiroz J.B."/>
            <person name="Reese J."/>
            <person name="Richards S."/>
            <person name="Rives C.M."/>
            <person name="Robberts R."/>
            <person name="Ruiz S.J."/>
            <person name="Ruiz M.J."/>
            <person name="Santibanez J."/>
            <person name="Schneider B.W."/>
            <person name="Sisson I."/>
            <person name="Smith M."/>
            <person name="Sodergren E."/>
            <person name="Song X.-Z."/>
            <person name="Song B.B."/>
            <person name="Summersgill H."/>
            <person name="Thelus R."/>
            <person name="Thornton R.D."/>
            <person name="Trejos Z.Y."/>
            <person name="Usmani K."/>
            <person name="Vattathil S."/>
            <person name="Villasana D."/>
            <person name="Walker D.L."/>
            <person name="Wang S."/>
            <person name="Wang K."/>
            <person name="White C.S."/>
            <person name="Williams A.C."/>
            <person name="Williamson J."/>
            <person name="Wilson K."/>
            <person name="Woghiren I.O."/>
            <person name="Woodworth J.R."/>
            <person name="Worley K.C."/>
            <person name="Wright R.A."/>
            <person name="Wu W."/>
            <person name="Young L."/>
            <person name="Zhang L."/>
            <person name="Zhang J."/>
            <person name="Zhu Y."/>
            <person name="Muzny D.M."/>
            <person name="Weinstock G."/>
            <person name="Gibbs R.A."/>
        </authorList>
    </citation>
    <scope>NUCLEOTIDE SEQUENCE [LARGE SCALE GENOMIC DNA]</scope>
    <source>
        <strain evidence="3">LSR1</strain>
    </source>
</reference>
<keyword evidence="3" id="KW-1185">Reference proteome</keyword>
<organism evidence="2 3">
    <name type="scientific">Acyrthosiphon pisum</name>
    <name type="common">Pea aphid</name>
    <dbReference type="NCBI Taxonomy" id="7029"/>
    <lineage>
        <taxon>Eukaryota</taxon>
        <taxon>Metazoa</taxon>
        <taxon>Ecdysozoa</taxon>
        <taxon>Arthropoda</taxon>
        <taxon>Hexapoda</taxon>
        <taxon>Insecta</taxon>
        <taxon>Pterygota</taxon>
        <taxon>Neoptera</taxon>
        <taxon>Paraneoptera</taxon>
        <taxon>Hemiptera</taxon>
        <taxon>Sternorrhyncha</taxon>
        <taxon>Aphidomorpha</taxon>
        <taxon>Aphidoidea</taxon>
        <taxon>Aphididae</taxon>
        <taxon>Macrosiphini</taxon>
        <taxon>Acyrthosiphon</taxon>
    </lineage>
</organism>
<evidence type="ECO:0000256" key="1">
    <source>
        <dbReference type="SAM" id="SignalP"/>
    </source>
</evidence>
<dbReference type="GeneID" id="100572182"/>
<accession>A0A8R2B688</accession>